<evidence type="ECO:0000313" key="2">
    <source>
        <dbReference type="Proteomes" id="UP000199706"/>
    </source>
</evidence>
<proteinExistence type="predicted"/>
<sequence length="110" mass="11883">MNNGIAQSVAVKAADDLISIWNRVFGTLALGDCAILDNSLRDIAARANREFEACGALTDSRRQMLSDALSELVTAREASNRQDLMNMTSALRRATGRINALIVDVMTNLG</sequence>
<evidence type="ECO:0000313" key="1">
    <source>
        <dbReference type="EMBL" id="SDG42614.1"/>
    </source>
</evidence>
<dbReference type="RefSeq" id="WP_090683468.1">
    <property type="nucleotide sequence ID" value="NZ_CADERL010000005.1"/>
</dbReference>
<gene>
    <name evidence="1" type="ORF">SAMN05216466_103306</name>
</gene>
<dbReference type="EMBL" id="FNCJ01000003">
    <property type="protein sequence ID" value="SDG42614.1"/>
    <property type="molecule type" value="Genomic_DNA"/>
</dbReference>
<accession>A0A1G7U5C1</accession>
<protein>
    <submittedName>
        <fullName evidence="1">Uncharacterized protein</fullName>
    </submittedName>
</protein>
<dbReference type="OrthoDB" id="9105441at2"/>
<dbReference type="Proteomes" id="UP000199706">
    <property type="component" value="Unassembled WGS sequence"/>
</dbReference>
<name>A0A1G7U5C1_9BURK</name>
<dbReference type="AlphaFoldDB" id="A0A1G7U5C1"/>
<reference evidence="1 2" key="1">
    <citation type="submission" date="2016-10" db="EMBL/GenBank/DDBJ databases">
        <authorList>
            <person name="de Groot N.N."/>
        </authorList>
    </citation>
    <scope>NUCLEOTIDE SEQUENCE [LARGE SCALE GENOMIC DNA]</scope>
    <source>
        <strain evidence="1 2">LMG 2247</strain>
    </source>
</reference>
<organism evidence="1 2">
    <name type="scientific">Paraburkholderia phenazinium</name>
    <dbReference type="NCBI Taxonomy" id="60549"/>
    <lineage>
        <taxon>Bacteria</taxon>
        <taxon>Pseudomonadati</taxon>
        <taxon>Pseudomonadota</taxon>
        <taxon>Betaproteobacteria</taxon>
        <taxon>Burkholderiales</taxon>
        <taxon>Burkholderiaceae</taxon>
        <taxon>Paraburkholderia</taxon>
    </lineage>
</organism>